<reference evidence="1" key="1">
    <citation type="submission" date="2014-12" db="EMBL/GenBank/DDBJ databases">
        <title>Insight into the proteome of Arion vulgaris.</title>
        <authorList>
            <person name="Aradska J."/>
            <person name="Bulat T."/>
            <person name="Smidak R."/>
            <person name="Sarate P."/>
            <person name="Gangsoo J."/>
            <person name="Sialana F."/>
            <person name="Bilban M."/>
            <person name="Lubec G."/>
        </authorList>
    </citation>
    <scope>NUCLEOTIDE SEQUENCE</scope>
    <source>
        <tissue evidence="1">Skin</tissue>
    </source>
</reference>
<organism evidence="1">
    <name type="scientific">Arion vulgaris</name>
    <dbReference type="NCBI Taxonomy" id="1028688"/>
    <lineage>
        <taxon>Eukaryota</taxon>
        <taxon>Metazoa</taxon>
        <taxon>Spiralia</taxon>
        <taxon>Lophotrochozoa</taxon>
        <taxon>Mollusca</taxon>
        <taxon>Gastropoda</taxon>
        <taxon>Heterobranchia</taxon>
        <taxon>Euthyneura</taxon>
        <taxon>Panpulmonata</taxon>
        <taxon>Eupulmonata</taxon>
        <taxon>Stylommatophora</taxon>
        <taxon>Helicina</taxon>
        <taxon>Arionoidea</taxon>
        <taxon>Arionidae</taxon>
        <taxon>Arion</taxon>
    </lineage>
</organism>
<protein>
    <submittedName>
        <fullName evidence="1">Uncharacterized protein</fullName>
    </submittedName>
</protein>
<dbReference type="EMBL" id="HACG01042456">
    <property type="protein sequence ID" value="CEK89321.1"/>
    <property type="molecule type" value="Transcribed_RNA"/>
</dbReference>
<sequence>VFYYFINIKKLTKSGVFYHFINIKKQNQKLDLYNKKHRNTLSDIQNKPNRSFKNVKLDVMFKCH</sequence>
<accession>A0A0B7BAJ2</accession>
<evidence type="ECO:0000313" key="1">
    <source>
        <dbReference type="EMBL" id="CEK89321.1"/>
    </source>
</evidence>
<proteinExistence type="predicted"/>
<gene>
    <name evidence="1" type="primary">ORF170181</name>
</gene>
<feature type="non-terminal residue" evidence="1">
    <location>
        <position position="1"/>
    </location>
</feature>
<dbReference type="AlphaFoldDB" id="A0A0B7BAJ2"/>
<name>A0A0B7BAJ2_9EUPU</name>